<sequence length="418" mass="44176">MQTVLDAHKSLRQSRDGSIDNPHHTAIGDSVVTTIERVETFILDLPTIRQHVLAMATMKTQSVVLVRITASDGVVGWGEGTTIGGLSYGEESVEGMALAIDTYMTPLLIGLDADAVGAAMARVGVFVQGNNTAKCAVETALQDGAARRLGVPLSSLFGGRVRDRMACAWTLASGQSDLDIAEAERLLDARRHNIFKLKIGKRALADDIAHIAAIKRALGNRASVRVDVNQAWSVTEARRGLAALADAGADLVEQPVRRQHLAALAQLTRDFPIAVMADEILRGPEDAFRVAAAGGADVFSVKLSQSGGVGPAAKVAAIAEAAGIGLYGGTMIETGVGTAAAAQLFATVPRLDWGTELFGPLLFTDELLTAPLRYEDFTLIVPDGPGIGVDIDPARLDDLRRDRRRSVHVARATTHAGE</sequence>
<dbReference type="Gene3D" id="3.20.20.120">
    <property type="entry name" value="Enolase-like C-terminal domain"/>
    <property type="match status" value="1"/>
</dbReference>
<feature type="active site" description="Proton donor" evidence="8">
    <location>
        <position position="356"/>
    </location>
</feature>
<dbReference type="InterPro" id="IPR029065">
    <property type="entry name" value="Enolase_C-like"/>
</dbReference>
<dbReference type="PROSITE" id="PS00909">
    <property type="entry name" value="MR_MLE_2"/>
    <property type="match status" value="1"/>
</dbReference>
<keyword evidence="4" id="KW-0479">Metal-binding</keyword>
<comment type="cofactor">
    <cofactor evidence="1">
        <name>Mn(2+)</name>
        <dbReference type="ChEBI" id="CHEBI:29035"/>
    </cofactor>
</comment>
<dbReference type="GO" id="GO:0030145">
    <property type="term" value="F:manganese ion binding"/>
    <property type="evidence" value="ECO:0007669"/>
    <property type="project" value="InterPro"/>
</dbReference>
<keyword evidence="6" id="KW-0464">Manganese</keyword>
<evidence type="ECO:0000313" key="11">
    <source>
        <dbReference type="EMBL" id="RTR20943.1"/>
    </source>
</evidence>
<evidence type="ECO:0000256" key="1">
    <source>
        <dbReference type="ARBA" id="ARBA00001936"/>
    </source>
</evidence>
<dbReference type="InterPro" id="IPR013341">
    <property type="entry name" value="Mandelate_racemase_N_dom"/>
</dbReference>
<dbReference type="InterPro" id="IPR036849">
    <property type="entry name" value="Enolase-like_C_sf"/>
</dbReference>
<keyword evidence="12" id="KW-1185">Reference proteome</keyword>
<dbReference type="GO" id="GO:0018850">
    <property type="term" value="F:chloromuconate cycloisomerase activity"/>
    <property type="evidence" value="ECO:0007669"/>
    <property type="project" value="InterPro"/>
</dbReference>
<feature type="domain" description="Mandelate racemase/muconate lactonizing enzyme C-terminal" evidence="10">
    <location>
        <begin position="177"/>
        <end position="274"/>
    </location>
</feature>
<comment type="similarity">
    <text evidence="3">Belongs to the mandelate racemase/muconate lactonizing enzyme family.</text>
</comment>
<dbReference type="InterPro" id="IPR013342">
    <property type="entry name" value="Mandelate_racemase_C"/>
</dbReference>
<evidence type="ECO:0000256" key="7">
    <source>
        <dbReference type="ARBA" id="ARBA00023235"/>
    </source>
</evidence>
<dbReference type="Proteomes" id="UP000277007">
    <property type="component" value="Unassembled WGS sequence"/>
</dbReference>
<dbReference type="InterPro" id="IPR018110">
    <property type="entry name" value="Mandel_Rmase/mucon_lact_enz_CS"/>
</dbReference>
<dbReference type="EMBL" id="RXMA01000007">
    <property type="protein sequence ID" value="RTR20943.1"/>
    <property type="molecule type" value="Genomic_DNA"/>
</dbReference>
<comment type="pathway">
    <text evidence="2">Aromatic compound metabolism.</text>
</comment>
<organism evidence="11 12">
    <name type="scientific">Azospirillum griseum</name>
    <dbReference type="NCBI Taxonomy" id="2496639"/>
    <lineage>
        <taxon>Bacteria</taxon>
        <taxon>Pseudomonadati</taxon>
        <taxon>Pseudomonadota</taxon>
        <taxon>Alphaproteobacteria</taxon>
        <taxon>Rhodospirillales</taxon>
        <taxon>Azospirillaceae</taxon>
        <taxon>Azospirillum</taxon>
    </lineage>
</organism>
<keyword evidence="5" id="KW-0058">Aromatic hydrocarbons catabolism</keyword>
<dbReference type="PANTHER" id="PTHR48073">
    <property type="entry name" value="O-SUCCINYLBENZOATE SYNTHASE-RELATED"/>
    <property type="match status" value="1"/>
</dbReference>
<dbReference type="AlphaFoldDB" id="A0A431VHM6"/>
<evidence type="ECO:0000256" key="6">
    <source>
        <dbReference type="ARBA" id="ARBA00023211"/>
    </source>
</evidence>
<dbReference type="GO" id="GO:0000287">
    <property type="term" value="F:magnesium ion binding"/>
    <property type="evidence" value="ECO:0007669"/>
    <property type="project" value="UniProtKB-ARBA"/>
</dbReference>
<evidence type="ECO:0000256" key="9">
    <source>
        <dbReference type="SAM" id="MobiDB-lite"/>
    </source>
</evidence>
<dbReference type="SFLD" id="SFLDG00180">
    <property type="entry name" value="muconate_cycloisomerase"/>
    <property type="match status" value="1"/>
</dbReference>
<dbReference type="GO" id="GO:0018849">
    <property type="term" value="F:muconate cycloisomerase activity"/>
    <property type="evidence" value="ECO:0007669"/>
    <property type="project" value="InterPro"/>
</dbReference>
<evidence type="ECO:0000256" key="3">
    <source>
        <dbReference type="ARBA" id="ARBA00008031"/>
    </source>
</evidence>
<dbReference type="GO" id="GO:0016854">
    <property type="term" value="F:racemase and epimerase activity"/>
    <property type="evidence" value="ECO:0007669"/>
    <property type="project" value="UniProtKB-ARBA"/>
</dbReference>
<name>A0A431VHM6_9PROT</name>
<reference evidence="11 12" key="1">
    <citation type="submission" date="2018-12" db="EMBL/GenBank/DDBJ databases">
        <authorList>
            <person name="Yang Y."/>
        </authorList>
    </citation>
    <scope>NUCLEOTIDE SEQUENCE [LARGE SCALE GENOMIC DNA]</scope>
    <source>
        <strain evidence="11 12">L-25-5w-1</strain>
    </source>
</reference>
<dbReference type="CDD" id="cd03318">
    <property type="entry name" value="MLE"/>
    <property type="match status" value="1"/>
</dbReference>
<feature type="active site" description="Proton acceptor" evidence="8">
    <location>
        <position position="198"/>
    </location>
</feature>
<keyword evidence="7 11" id="KW-0413">Isomerase</keyword>
<dbReference type="SFLD" id="SFLDS00001">
    <property type="entry name" value="Enolase"/>
    <property type="match status" value="1"/>
</dbReference>
<dbReference type="InterPro" id="IPR013370">
    <property type="entry name" value="Chloromuconate_cycloisomerase"/>
</dbReference>
<dbReference type="Pfam" id="PF02746">
    <property type="entry name" value="MR_MLE_N"/>
    <property type="match status" value="1"/>
</dbReference>
<proteinExistence type="inferred from homology"/>
<dbReference type="NCBIfam" id="TIGR02534">
    <property type="entry name" value="mucon_cyclo"/>
    <property type="match status" value="1"/>
</dbReference>
<evidence type="ECO:0000259" key="10">
    <source>
        <dbReference type="SMART" id="SM00922"/>
    </source>
</evidence>
<dbReference type="PANTHER" id="PTHR48073:SF2">
    <property type="entry name" value="O-SUCCINYLBENZOATE SYNTHASE"/>
    <property type="match status" value="1"/>
</dbReference>
<evidence type="ECO:0000256" key="2">
    <source>
        <dbReference type="ARBA" id="ARBA00005211"/>
    </source>
</evidence>
<comment type="caution">
    <text evidence="11">The sequence shown here is derived from an EMBL/GenBank/DDBJ whole genome shotgun (WGS) entry which is preliminary data.</text>
</comment>
<dbReference type="OrthoDB" id="9775913at2"/>
<evidence type="ECO:0000313" key="12">
    <source>
        <dbReference type="Proteomes" id="UP000277007"/>
    </source>
</evidence>
<dbReference type="GO" id="GO:0006518">
    <property type="term" value="P:peptide metabolic process"/>
    <property type="evidence" value="ECO:0007669"/>
    <property type="project" value="UniProtKB-ARBA"/>
</dbReference>
<accession>A0A431VHM6</accession>
<protein>
    <submittedName>
        <fullName evidence="11">Muconate cycloisomerase</fullName>
    </submittedName>
</protein>
<dbReference type="GO" id="GO:0009063">
    <property type="term" value="P:amino acid catabolic process"/>
    <property type="evidence" value="ECO:0007669"/>
    <property type="project" value="InterPro"/>
</dbReference>
<gene>
    <name evidence="11" type="ORF">EJ903_09310</name>
</gene>
<evidence type="ECO:0000256" key="4">
    <source>
        <dbReference type="ARBA" id="ARBA00022723"/>
    </source>
</evidence>
<feature type="region of interest" description="Disordered" evidence="9">
    <location>
        <begin position="1"/>
        <end position="23"/>
    </location>
</feature>
<evidence type="ECO:0000256" key="5">
    <source>
        <dbReference type="ARBA" id="ARBA00022797"/>
    </source>
</evidence>
<dbReference type="InterPro" id="IPR029017">
    <property type="entry name" value="Enolase-like_N"/>
</dbReference>
<dbReference type="SFLD" id="SFLDF00009">
    <property type="entry name" value="o-succinylbenzoate_synthase"/>
    <property type="match status" value="1"/>
</dbReference>
<dbReference type="SUPFAM" id="SSF51604">
    <property type="entry name" value="Enolase C-terminal domain-like"/>
    <property type="match status" value="1"/>
</dbReference>
<evidence type="ECO:0000256" key="8">
    <source>
        <dbReference type="PIRSR" id="PIRSR613370-1"/>
    </source>
</evidence>
<dbReference type="SFLD" id="SFLDG01258">
    <property type="entry name" value="(chloro)muconate_cycloisomeras"/>
    <property type="match status" value="1"/>
</dbReference>
<dbReference type="Pfam" id="PF13378">
    <property type="entry name" value="MR_MLE_C"/>
    <property type="match status" value="1"/>
</dbReference>
<dbReference type="SMART" id="SM00922">
    <property type="entry name" value="MR_MLE"/>
    <property type="match status" value="1"/>
</dbReference>
<dbReference type="Gene3D" id="3.30.390.10">
    <property type="entry name" value="Enolase-like, N-terminal domain"/>
    <property type="match status" value="1"/>
</dbReference>
<dbReference type="SUPFAM" id="SSF54826">
    <property type="entry name" value="Enolase N-terminal domain-like"/>
    <property type="match status" value="1"/>
</dbReference>